<comment type="subcellular location">
    <subcellularLocation>
        <location evidence="1">Cell membrane</location>
        <topology evidence="1">Multi-pass membrane protein</topology>
    </subcellularLocation>
</comment>
<evidence type="ECO:0000256" key="7">
    <source>
        <dbReference type="ARBA" id="ARBA00022833"/>
    </source>
</evidence>
<dbReference type="InterPro" id="IPR045861">
    <property type="entry name" value="CorA_cytoplasmic_dom"/>
</dbReference>
<evidence type="ECO:0000313" key="13">
    <source>
        <dbReference type="Proteomes" id="UP000052268"/>
    </source>
</evidence>
<dbReference type="GO" id="GO:0050897">
    <property type="term" value="F:cobalt ion binding"/>
    <property type="evidence" value="ECO:0007669"/>
    <property type="project" value="TreeGrafter"/>
</dbReference>
<evidence type="ECO:0000256" key="1">
    <source>
        <dbReference type="ARBA" id="ARBA00004651"/>
    </source>
</evidence>
<dbReference type="Gene3D" id="3.30.460.20">
    <property type="entry name" value="CorA soluble domain-like"/>
    <property type="match status" value="1"/>
</dbReference>
<dbReference type="GO" id="GO:0015087">
    <property type="term" value="F:cobalt ion transmembrane transporter activity"/>
    <property type="evidence" value="ECO:0007669"/>
    <property type="project" value="TreeGrafter"/>
</dbReference>
<evidence type="ECO:0000256" key="4">
    <source>
        <dbReference type="ARBA" id="ARBA00022475"/>
    </source>
</evidence>
<dbReference type="PATRIC" id="fig|1114963.3.peg.3653"/>
<evidence type="ECO:0000256" key="9">
    <source>
        <dbReference type="ARBA" id="ARBA00023065"/>
    </source>
</evidence>
<keyword evidence="6 11" id="KW-0812">Transmembrane</keyword>
<keyword evidence="10 11" id="KW-0472">Membrane</keyword>
<comment type="caution">
    <text evidence="12">The sequence shown here is derived from an EMBL/GenBank/DDBJ whole genome shotgun (WGS) entry which is preliminary data.</text>
</comment>
<dbReference type="RefSeq" id="WP_059152698.1">
    <property type="nucleotide sequence ID" value="NZ_KQ130456.1"/>
</dbReference>
<dbReference type="PANTHER" id="PTHR46494">
    <property type="entry name" value="CORA FAMILY METAL ION TRANSPORTER (EUROFUNG)"/>
    <property type="match status" value="1"/>
</dbReference>
<accession>A0A0J7XNF4</accession>
<feature type="transmembrane region" description="Helical" evidence="11">
    <location>
        <begin position="311"/>
        <end position="330"/>
    </location>
</feature>
<gene>
    <name evidence="12" type="ORF">V474_23995</name>
</gene>
<organism evidence="12 13">
    <name type="scientific">Novosphingobium barchaimii LL02</name>
    <dbReference type="NCBI Taxonomy" id="1114963"/>
    <lineage>
        <taxon>Bacteria</taxon>
        <taxon>Pseudomonadati</taxon>
        <taxon>Pseudomonadota</taxon>
        <taxon>Alphaproteobacteria</taxon>
        <taxon>Sphingomonadales</taxon>
        <taxon>Sphingomonadaceae</taxon>
        <taxon>Novosphingobium</taxon>
    </lineage>
</organism>
<proteinExistence type="inferred from homology"/>
<keyword evidence="7" id="KW-0862">Zinc</keyword>
<keyword evidence="4" id="KW-1003">Cell membrane</keyword>
<dbReference type="GO" id="GO:0015095">
    <property type="term" value="F:magnesium ion transmembrane transporter activity"/>
    <property type="evidence" value="ECO:0007669"/>
    <property type="project" value="TreeGrafter"/>
</dbReference>
<dbReference type="SUPFAM" id="SSF143865">
    <property type="entry name" value="CorA soluble domain-like"/>
    <property type="match status" value="1"/>
</dbReference>
<evidence type="ECO:0000256" key="6">
    <source>
        <dbReference type="ARBA" id="ARBA00022692"/>
    </source>
</evidence>
<dbReference type="Gene3D" id="1.20.58.340">
    <property type="entry name" value="Magnesium transport protein CorA, transmembrane region"/>
    <property type="match status" value="2"/>
</dbReference>
<keyword evidence="5" id="KW-0997">Cell inner membrane</keyword>
<feature type="transmembrane region" description="Helical" evidence="11">
    <location>
        <begin position="276"/>
        <end position="299"/>
    </location>
</feature>
<keyword evidence="13" id="KW-1185">Reference proteome</keyword>
<evidence type="ECO:0000256" key="8">
    <source>
        <dbReference type="ARBA" id="ARBA00022989"/>
    </source>
</evidence>
<dbReference type="Pfam" id="PF01544">
    <property type="entry name" value="CorA"/>
    <property type="match status" value="1"/>
</dbReference>
<dbReference type="InterPro" id="IPR045863">
    <property type="entry name" value="CorA_TM1_TM2"/>
</dbReference>
<dbReference type="SUPFAM" id="SSF144083">
    <property type="entry name" value="Magnesium transport protein CorA, transmembrane region"/>
    <property type="match status" value="1"/>
</dbReference>
<dbReference type="Proteomes" id="UP000052268">
    <property type="component" value="Unassembled WGS sequence"/>
</dbReference>
<evidence type="ECO:0000313" key="12">
    <source>
        <dbReference type="EMBL" id="KMS52618.1"/>
    </source>
</evidence>
<dbReference type="OrthoDB" id="9803484at2"/>
<dbReference type="PANTHER" id="PTHR46494:SF3">
    <property type="entry name" value="ZINC TRANSPORT PROTEIN ZNTB"/>
    <property type="match status" value="1"/>
</dbReference>
<reference evidence="12 13" key="1">
    <citation type="journal article" date="2015" name="G3 (Bethesda)">
        <title>Insights into Ongoing Evolution of the Hexachlorocyclohexane Catabolic Pathway from Comparative Genomics of Ten Sphingomonadaceae Strains.</title>
        <authorList>
            <person name="Pearce S.L."/>
            <person name="Oakeshott J.G."/>
            <person name="Pandey G."/>
        </authorList>
    </citation>
    <scope>NUCLEOTIDE SEQUENCE [LARGE SCALE GENOMIC DNA]</scope>
    <source>
        <strain evidence="12 13">LL02</strain>
    </source>
</reference>
<sequence>MTNELLNDDDRRELPLLFGRVLDGEGGAHEIGWEAARDWQPARDGEVLWIHLLRTHPGLEAWLMGELAISEPTAELLTSDATRPRAFREGQTLVATLRGINFNPGAAPEDMLSMQLWSDGARVITLRRDPLQTPRLVRADLDAGAGPVDAGSLVTALTEHLIERMSHAIVDMNAVIDELEDETIESDAVETLDKIATIRRNCLALKRHMSPQHEALLAIAHGAPGWFEEHDRREIAESIARLRRYLDDLDISKESAIVLQDDIRARAAANSQRTQYVLAVVAGIFLPLTFITGLLGINVGDIPLAETGSHGFWIICGLCAGLLVVEVLLLRRLKWV</sequence>
<name>A0A0J7XNF4_9SPHN</name>
<keyword evidence="3" id="KW-0813">Transport</keyword>
<dbReference type="AlphaFoldDB" id="A0A0J7XNF4"/>
<evidence type="ECO:0000256" key="5">
    <source>
        <dbReference type="ARBA" id="ARBA00022519"/>
    </source>
</evidence>
<evidence type="ECO:0000256" key="3">
    <source>
        <dbReference type="ARBA" id="ARBA00022448"/>
    </source>
</evidence>
<dbReference type="GO" id="GO:0005886">
    <property type="term" value="C:plasma membrane"/>
    <property type="evidence" value="ECO:0007669"/>
    <property type="project" value="UniProtKB-SubCell"/>
</dbReference>
<dbReference type="InterPro" id="IPR002523">
    <property type="entry name" value="MgTranspt_CorA/ZnTranspt_ZntB"/>
</dbReference>
<protein>
    <submittedName>
        <fullName evidence="12">Magnesium transporter</fullName>
    </submittedName>
</protein>
<keyword evidence="9" id="KW-0406">Ion transport</keyword>
<evidence type="ECO:0000256" key="11">
    <source>
        <dbReference type="SAM" id="Phobius"/>
    </source>
</evidence>
<evidence type="ECO:0000256" key="10">
    <source>
        <dbReference type="ARBA" id="ARBA00023136"/>
    </source>
</evidence>
<dbReference type="GO" id="GO:0000287">
    <property type="term" value="F:magnesium ion binding"/>
    <property type="evidence" value="ECO:0007669"/>
    <property type="project" value="TreeGrafter"/>
</dbReference>
<dbReference type="EMBL" id="JACU01000008">
    <property type="protein sequence ID" value="KMS52618.1"/>
    <property type="molecule type" value="Genomic_DNA"/>
</dbReference>
<keyword evidence="8 11" id="KW-1133">Transmembrane helix</keyword>
<evidence type="ECO:0000256" key="2">
    <source>
        <dbReference type="ARBA" id="ARBA00009765"/>
    </source>
</evidence>
<comment type="similarity">
    <text evidence="2">Belongs to the CorA metal ion transporter (MIT) (TC 1.A.35) family.</text>
</comment>